<dbReference type="GO" id="GO:0004896">
    <property type="term" value="F:cytokine receptor activity"/>
    <property type="evidence" value="ECO:0007669"/>
    <property type="project" value="TreeGrafter"/>
</dbReference>
<dbReference type="GO" id="GO:0005886">
    <property type="term" value="C:plasma membrane"/>
    <property type="evidence" value="ECO:0007669"/>
    <property type="project" value="TreeGrafter"/>
</dbReference>
<dbReference type="CTD" id="794493"/>
<dbReference type="PANTHER" id="PTHR20859:SF87">
    <property type="entry name" value="CYTOKINE RECEPTOR FAMILY MEMBER B13-RELATED"/>
    <property type="match status" value="1"/>
</dbReference>
<dbReference type="InterPro" id="IPR050650">
    <property type="entry name" value="Type-II_Cytokine-TF_Rcpt"/>
</dbReference>
<organism evidence="4 5">
    <name type="scientific">Hippocampus comes</name>
    <name type="common">Tiger tail seahorse</name>
    <dbReference type="NCBI Taxonomy" id="109280"/>
    <lineage>
        <taxon>Eukaryota</taxon>
        <taxon>Metazoa</taxon>
        <taxon>Chordata</taxon>
        <taxon>Craniata</taxon>
        <taxon>Vertebrata</taxon>
        <taxon>Euteleostomi</taxon>
        <taxon>Actinopterygii</taxon>
        <taxon>Neopterygii</taxon>
        <taxon>Teleostei</taxon>
        <taxon>Neoteleostei</taxon>
        <taxon>Acanthomorphata</taxon>
        <taxon>Syngnathiaria</taxon>
        <taxon>Syngnathiformes</taxon>
        <taxon>Syngnathoidei</taxon>
        <taxon>Syngnathidae</taxon>
        <taxon>Hippocampus</taxon>
    </lineage>
</organism>
<name>A0A3Q2Y9U1_HIPCM</name>
<feature type="region of interest" description="Disordered" evidence="1">
    <location>
        <begin position="283"/>
        <end position="377"/>
    </location>
</feature>
<feature type="compositionally biased region" description="Acidic residues" evidence="1">
    <location>
        <begin position="322"/>
        <end position="331"/>
    </location>
</feature>
<evidence type="ECO:0000313" key="5">
    <source>
        <dbReference type="Proteomes" id="UP000264820"/>
    </source>
</evidence>
<dbReference type="OrthoDB" id="8758322at2759"/>
<feature type="chain" id="PRO_5018724593" evidence="3">
    <location>
        <begin position="22"/>
        <end position="377"/>
    </location>
</feature>
<feature type="compositionally biased region" description="Low complexity" evidence="1">
    <location>
        <begin position="332"/>
        <end position="342"/>
    </location>
</feature>
<feature type="compositionally biased region" description="Acidic residues" evidence="1">
    <location>
        <begin position="368"/>
        <end position="377"/>
    </location>
</feature>
<keyword evidence="5" id="KW-1185">Reference proteome</keyword>
<dbReference type="RefSeq" id="NP_001347755.1">
    <property type="nucleotide sequence ID" value="NM_001360826.1"/>
</dbReference>
<sequence>MAWTCLTPCLVTFFVLGIASAHVAPPSDVILHCGNLVNKVAWRYDNPPAGLRYRVDFGKVFNSQGDVGPLWVYPPDLQADLSFLSDQREDYFLAVTAVLGEEESEAAPADGITFSYYRDSPATQKCSLDLPPATVSDQQDNSVLISFQHPWLKYWHGRKRRHEKLDNPLPVFKYDVILDKKQFADLRCTEKTCERTLPVDAGQEKHCAAIRGELESISVHGTQDYCALPVQGNKHVIIAVVVSLLVLAVVSTVLLLVCLKKTKSSSNLPPSLRFERTIEEARPDTSLPVSNSSAPLMVVGTSPVSTDDSEPLREPEPSVGGDADDAGDTVEEVQQGYMGGEQMQEDEDTATSEENAYERRQVIVSLSPDEDVEGYRG</sequence>
<evidence type="ECO:0000256" key="2">
    <source>
        <dbReference type="SAM" id="Phobius"/>
    </source>
</evidence>
<evidence type="ECO:0000313" key="4">
    <source>
        <dbReference type="Ensembl" id="ENSHCOP00000014614.1"/>
    </source>
</evidence>
<dbReference type="AlphaFoldDB" id="A0A3Q2Y9U1"/>
<reference evidence="4" key="2">
    <citation type="submission" date="2025-09" db="UniProtKB">
        <authorList>
            <consortium name="Ensembl"/>
        </authorList>
    </citation>
    <scope>IDENTIFICATION</scope>
</reference>
<dbReference type="Ensembl" id="ENSHCOT00000027760.1">
    <property type="protein sequence ID" value="ENSHCOP00000014614.1"/>
    <property type="gene ID" value="ENSHCOG00000018039.1"/>
</dbReference>
<dbReference type="STRING" id="109280.ENSHCOP00000014614"/>
<keyword evidence="2" id="KW-0472">Membrane</keyword>
<proteinExistence type="predicted"/>
<protein>
    <submittedName>
        <fullName evidence="4">Interferon gamma receptor 1-like</fullName>
    </submittedName>
</protein>
<dbReference type="GeneTree" id="ENSGT00530000068118"/>
<evidence type="ECO:0000256" key="1">
    <source>
        <dbReference type="SAM" id="MobiDB-lite"/>
    </source>
</evidence>
<dbReference type="Gene3D" id="2.60.40.10">
    <property type="entry name" value="Immunoglobulins"/>
    <property type="match status" value="1"/>
</dbReference>
<accession>A0A3Q2Y9U1</accession>
<dbReference type="InterPro" id="IPR013783">
    <property type="entry name" value="Ig-like_fold"/>
</dbReference>
<keyword evidence="2" id="KW-1133">Transmembrane helix</keyword>
<keyword evidence="3" id="KW-0732">Signal</keyword>
<dbReference type="Proteomes" id="UP000264820">
    <property type="component" value="Unplaced"/>
</dbReference>
<dbReference type="OMA" id="MTPQGHT"/>
<reference evidence="4" key="1">
    <citation type="submission" date="2025-08" db="UniProtKB">
        <authorList>
            <consortium name="Ensembl"/>
        </authorList>
    </citation>
    <scope>IDENTIFICATION</scope>
</reference>
<dbReference type="GeneID" id="109510187"/>
<feature type="transmembrane region" description="Helical" evidence="2">
    <location>
        <begin position="236"/>
        <end position="259"/>
    </location>
</feature>
<dbReference type="PANTHER" id="PTHR20859">
    <property type="entry name" value="INTERFERON/INTERLEUKIN RECEPTOR"/>
    <property type="match status" value="1"/>
</dbReference>
<keyword evidence="2" id="KW-0812">Transmembrane</keyword>
<feature type="signal peptide" evidence="3">
    <location>
        <begin position="1"/>
        <end position="21"/>
    </location>
</feature>
<evidence type="ECO:0000256" key="3">
    <source>
        <dbReference type="SAM" id="SignalP"/>
    </source>
</evidence>